<dbReference type="AlphaFoldDB" id="A0A6G9XMZ0"/>
<evidence type="ECO:0000313" key="2">
    <source>
        <dbReference type="EMBL" id="QIS02287.1"/>
    </source>
</evidence>
<keyword evidence="1" id="KW-0472">Membrane</keyword>
<dbReference type="EMBL" id="CP046171">
    <property type="protein sequence ID" value="QIS02287.1"/>
    <property type="molecule type" value="Genomic_DNA"/>
</dbReference>
<accession>A0A6G9XMZ0</accession>
<name>A0A6G9XMZ0_NOCBR</name>
<feature type="transmembrane region" description="Helical" evidence="1">
    <location>
        <begin position="94"/>
        <end position="112"/>
    </location>
</feature>
<dbReference type="Proteomes" id="UP000501705">
    <property type="component" value="Chromosome"/>
</dbReference>
<reference evidence="2 3" key="1">
    <citation type="journal article" date="2019" name="ACS Chem. Biol.">
        <title>Identification and Mobilization of a Cryptic Antibiotic Biosynthesis Gene Locus from a Human-Pathogenic Nocardia Isolate.</title>
        <authorList>
            <person name="Herisse M."/>
            <person name="Ishida K."/>
            <person name="Porter J.L."/>
            <person name="Howden B."/>
            <person name="Hertweck C."/>
            <person name="Stinear T.P."/>
            <person name="Pidot S.J."/>
        </authorList>
    </citation>
    <scope>NUCLEOTIDE SEQUENCE [LARGE SCALE GENOMIC DNA]</scope>
    <source>
        <strain evidence="2 3">AUSMDU00024985</strain>
    </source>
</reference>
<sequence>MRDVGVGGFTGFDAVPPGTRQIRHIAGGHGAALATDRLSTVVDFVRTGEAIGEPNVVKPGRAFELMSRVAPRLAWVAVAALAGLSWLALSALGLVLGAVVVAGALALAYTALKVA</sequence>
<dbReference type="RefSeq" id="WP_167461381.1">
    <property type="nucleotide sequence ID" value="NZ_CP046171.1"/>
</dbReference>
<organism evidence="2 3">
    <name type="scientific">Nocardia brasiliensis</name>
    <dbReference type="NCBI Taxonomy" id="37326"/>
    <lineage>
        <taxon>Bacteria</taxon>
        <taxon>Bacillati</taxon>
        <taxon>Actinomycetota</taxon>
        <taxon>Actinomycetes</taxon>
        <taxon>Mycobacteriales</taxon>
        <taxon>Nocardiaceae</taxon>
        <taxon>Nocardia</taxon>
    </lineage>
</organism>
<keyword evidence="1" id="KW-0812">Transmembrane</keyword>
<gene>
    <name evidence="2" type="ORF">F5X71_08090</name>
</gene>
<protein>
    <submittedName>
        <fullName evidence="2">Uncharacterized protein</fullName>
    </submittedName>
</protein>
<proteinExistence type="predicted"/>
<evidence type="ECO:0000256" key="1">
    <source>
        <dbReference type="SAM" id="Phobius"/>
    </source>
</evidence>
<evidence type="ECO:0000313" key="3">
    <source>
        <dbReference type="Proteomes" id="UP000501705"/>
    </source>
</evidence>
<keyword evidence="1" id="KW-1133">Transmembrane helix</keyword>